<dbReference type="Proteomes" id="UP000176705">
    <property type="component" value="Unassembled WGS sequence"/>
</dbReference>
<dbReference type="AlphaFoldDB" id="A0A1G2L9E3"/>
<organism evidence="4 5">
    <name type="scientific">Candidatus Sungbacteria bacterium RIFCSPLOWO2_01_FULL_59_16</name>
    <dbReference type="NCBI Taxonomy" id="1802280"/>
    <lineage>
        <taxon>Bacteria</taxon>
        <taxon>Candidatus Sungiibacteriota</taxon>
    </lineage>
</organism>
<evidence type="ECO:0000259" key="3">
    <source>
        <dbReference type="PROSITE" id="PS50835"/>
    </source>
</evidence>
<feature type="signal peptide" evidence="2">
    <location>
        <begin position="1"/>
        <end position="25"/>
    </location>
</feature>
<sequence>MNTFISKKGTMTRVIVALSTAAVLAVTGVVVPQAASAVTAEELAAQILLLQAQLNELLGQQGGGATACTFTRDLFMGVSSGADVKCLQQYLNSVGNTVSTSGAGSPGNETTFFGSRTKAAVAEWQQENGVTPTAGYFGARSRAKYNQIGGTPPPPPPPPLPPPGTPPSATGTGLTVAAAMQPGDSLAPLSAARVPTTKFTVTASSDGDVRVNSVTVERQGPAANSSISSVVLLDEDGVQIGNSKTINSNSQAIMNQAFTVKAGTSRTITVAINRPASGSDGGGILKMVLVAVDAGAATVSGSLPIIGSAVTLNSTLSIGSVTLTRGVNDPGSGATKEVGTTGYIFTAIRLTSGSNEDLSVKSVSFNQSGSAASSDIKNVKIIVDGTEYAAKISEDGKYFSASFGSGVDITKGNQKEIWVKGDIENGTNRGVDFDMYRYTDLYVVGKSYGYGVTPSATDSGGSSTNDDGSFQATNPVWDAYEATIGGGSVTVTAATTVPAQNIAVNLSDQPLGGFDVDVKGEGVTVSSIVLRVSTNKNDSSVTEADFTDVKLVDMTTGKVVAGPNDGSGTTDGQMVFTFTSGVTLPIGKRTYVLKGKLSTDFDSDTLVSASTTPSSDWTSVTGDVSGTSITPANTGTVSGNSMTVKTGAVSIALSSSPPAQTVIRGATGFTFANIIFDATNSGEDVKFTSAQVQFNNNGLTATDVTNCLLVDGTKVLNDNNIVNPTTTGDKTFTLNNSLTVPKGTSKTVALKCDVSRSGTSPYVQWTFGDNDATAPSETFGATGLTSANSITPSVSSSTVTNLMSFSAGGTFSIQIEAAASTRLAQAGQEIEIVKLRLSGTNEPLDVKQIALQLSNTASNTPNDIGAPGGQPGKLTLWVGGLKVGEVTATSSDTGLIVPTAGLTVPKDGDTIVTVKAQLADIGNNVNGRPGHLLTIDWDQVNVGGNSATYAIGGQSSANVYATGSDTASNGVRVVRAVPTVTPLGVPTTAVTNTTMDLYRLSISAPAGTNGVSLYKLTFSIATSGDDGASVVDDILVRTLKLYVYTGSGFSGDAFSANPVNQGSLFQSSDGVVDGSQNDRATSTDYAIYFNPSNTSASAFTSAEALHIPAGSTYYFRLTGDVTGADSGDTISVRLMGDTAWFGIASNNGGTAYSDAGFLAGSTDYSFATTAPFVDEAQVGSSGGGPIAVTQGSNDAPGAGDDFIWSGNSTTTHTGSGGGIMGPDWYNGFQVPGLPSDGTSQINLTTS</sequence>
<comment type="caution">
    <text evidence="4">The sequence shown here is derived from an EMBL/GenBank/DDBJ whole genome shotgun (WGS) entry which is preliminary data.</text>
</comment>
<dbReference type="SUPFAM" id="SSF47090">
    <property type="entry name" value="PGBD-like"/>
    <property type="match status" value="1"/>
</dbReference>
<evidence type="ECO:0000256" key="2">
    <source>
        <dbReference type="SAM" id="SignalP"/>
    </source>
</evidence>
<protein>
    <recommendedName>
        <fullName evidence="3">Ig-like domain-containing protein</fullName>
    </recommendedName>
</protein>
<proteinExistence type="predicted"/>
<name>A0A1G2L9E3_9BACT</name>
<evidence type="ECO:0000256" key="1">
    <source>
        <dbReference type="SAM" id="MobiDB-lite"/>
    </source>
</evidence>
<evidence type="ECO:0000313" key="4">
    <source>
        <dbReference type="EMBL" id="OHA08265.1"/>
    </source>
</evidence>
<dbReference type="InterPro" id="IPR002477">
    <property type="entry name" value="Peptidoglycan-bd-like"/>
</dbReference>
<evidence type="ECO:0000313" key="5">
    <source>
        <dbReference type="Proteomes" id="UP000176705"/>
    </source>
</evidence>
<dbReference type="InterPro" id="IPR036366">
    <property type="entry name" value="PGBDSf"/>
</dbReference>
<keyword evidence="2" id="KW-0732">Signal</keyword>
<dbReference type="EMBL" id="MHQS01000019">
    <property type="protein sequence ID" value="OHA08265.1"/>
    <property type="molecule type" value="Genomic_DNA"/>
</dbReference>
<reference evidence="4 5" key="1">
    <citation type="journal article" date="2016" name="Nat. Commun.">
        <title>Thousands of microbial genomes shed light on interconnected biogeochemical processes in an aquifer system.</title>
        <authorList>
            <person name="Anantharaman K."/>
            <person name="Brown C.T."/>
            <person name="Hug L.A."/>
            <person name="Sharon I."/>
            <person name="Castelle C.J."/>
            <person name="Probst A.J."/>
            <person name="Thomas B.C."/>
            <person name="Singh A."/>
            <person name="Wilkins M.J."/>
            <person name="Karaoz U."/>
            <person name="Brodie E.L."/>
            <person name="Williams K.H."/>
            <person name="Hubbard S.S."/>
            <person name="Banfield J.F."/>
        </authorList>
    </citation>
    <scope>NUCLEOTIDE SEQUENCE [LARGE SCALE GENOMIC DNA]</scope>
</reference>
<gene>
    <name evidence="4" type="ORF">A3B37_02770</name>
</gene>
<feature type="chain" id="PRO_5009583520" description="Ig-like domain-containing protein" evidence="2">
    <location>
        <begin position="26"/>
        <end position="1246"/>
    </location>
</feature>
<dbReference type="Pfam" id="PF01471">
    <property type="entry name" value="PG_binding_1"/>
    <property type="match status" value="1"/>
</dbReference>
<feature type="domain" description="Ig-like" evidence="3">
    <location>
        <begin position="724"/>
        <end position="824"/>
    </location>
</feature>
<feature type="compositionally biased region" description="Pro residues" evidence="1">
    <location>
        <begin position="151"/>
        <end position="166"/>
    </location>
</feature>
<dbReference type="InterPro" id="IPR007110">
    <property type="entry name" value="Ig-like_dom"/>
</dbReference>
<dbReference type="STRING" id="1802280.A3B37_02770"/>
<feature type="region of interest" description="Disordered" evidence="1">
    <location>
        <begin position="144"/>
        <end position="173"/>
    </location>
</feature>
<accession>A0A1G2L9E3</accession>
<dbReference type="InterPro" id="IPR036365">
    <property type="entry name" value="PGBD-like_sf"/>
</dbReference>
<dbReference type="Gene3D" id="1.10.101.10">
    <property type="entry name" value="PGBD-like superfamily/PGBD"/>
    <property type="match status" value="1"/>
</dbReference>
<dbReference type="PROSITE" id="PS50835">
    <property type="entry name" value="IG_LIKE"/>
    <property type="match status" value="1"/>
</dbReference>